<evidence type="ECO:0000313" key="2">
    <source>
        <dbReference type="Proteomes" id="UP000663879"/>
    </source>
</evidence>
<dbReference type="PRINTS" id="PR00081">
    <property type="entry name" value="GDHRDH"/>
</dbReference>
<dbReference type="PANTHER" id="PTHR44147">
    <property type="entry name" value="DEHYDROGENASE/REDUCTASE SDR FAMILY MEMBER 1"/>
    <property type="match status" value="1"/>
</dbReference>
<sequence length="325" mass="35772">MSKSKPLAGKVALVTGATRGIGKGIALQLGQAGALVYITGRTLKSTGHGSLEETADEIRQRGGKCVPVQVDHENDHDIAQLFQRIETEQNGVLDILVNNAYKGVSTIFESSSLKFWEQKPEVWDEINNVGLRNHYICTVYAARLMVPRKQGLIVNISSFGGMSYIFNVAYGVGKAAVDRMAVDCGKELMKHNVIMLSLYPGAVKTELVTEFMEKENPELSGISGKKTSMKNIFEKGESIEFSGKIIVEMAQDKNISKYASKVVIGADYGRAHGLKDIDGQEIMSFRQLKAAAHYLPPSLKWIGNLIPGFLTVPQFIFDILYSKYC</sequence>
<dbReference type="EMBL" id="CAJNOC010002426">
    <property type="protein sequence ID" value="CAF0932447.1"/>
    <property type="molecule type" value="Genomic_DNA"/>
</dbReference>
<comment type="caution">
    <text evidence="1">The sequence shown here is derived from an EMBL/GenBank/DDBJ whole genome shotgun (WGS) entry which is preliminary data.</text>
</comment>
<reference evidence="1" key="1">
    <citation type="submission" date="2021-02" db="EMBL/GenBank/DDBJ databases">
        <authorList>
            <person name="Nowell W R."/>
        </authorList>
    </citation>
    <scope>NUCLEOTIDE SEQUENCE</scope>
    <source>
        <strain evidence="1">Ploen Becks lab</strain>
    </source>
</reference>
<protein>
    <recommendedName>
        <fullName evidence="3">Dehydrogenase/reductase SDR family member 1</fullName>
    </recommendedName>
</protein>
<dbReference type="OrthoDB" id="1933717at2759"/>
<proteinExistence type="predicted"/>
<dbReference type="InterPro" id="IPR036291">
    <property type="entry name" value="NAD(P)-bd_dom_sf"/>
</dbReference>
<dbReference type="Gene3D" id="3.40.50.720">
    <property type="entry name" value="NAD(P)-binding Rossmann-like Domain"/>
    <property type="match status" value="1"/>
</dbReference>
<dbReference type="SUPFAM" id="SSF51735">
    <property type="entry name" value="NAD(P)-binding Rossmann-fold domains"/>
    <property type="match status" value="1"/>
</dbReference>
<accession>A0A814BWV2</accession>
<organism evidence="1 2">
    <name type="scientific">Brachionus calyciflorus</name>
    <dbReference type="NCBI Taxonomy" id="104777"/>
    <lineage>
        <taxon>Eukaryota</taxon>
        <taxon>Metazoa</taxon>
        <taxon>Spiralia</taxon>
        <taxon>Gnathifera</taxon>
        <taxon>Rotifera</taxon>
        <taxon>Eurotatoria</taxon>
        <taxon>Monogononta</taxon>
        <taxon>Pseudotrocha</taxon>
        <taxon>Ploima</taxon>
        <taxon>Brachionidae</taxon>
        <taxon>Brachionus</taxon>
    </lineage>
</organism>
<dbReference type="Proteomes" id="UP000663879">
    <property type="component" value="Unassembled WGS sequence"/>
</dbReference>
<evidence type="ECO:0008006" key="3">
    <source>
        <dbReference type="Google" id="ProtNLM"/>
    </source>
</evidence>
<gene>
    <name evidence="1" type="ORF">OXX778_LOCUS12983</name>
</gene>
<evidence type="ECO:0000313" key="1">
    <source>
        <dbReference type="EMBL" id="CAF0932447.1"/>
    </source>
</evidence>
<name>A0A814BWV2_9BILA</name>
<dbReference type="AlphaFoldDB" id="A0A814BWV2"/>
<dbReference type="InterPro" id="IPR002347">
    <property type="entry name" value="SDR_fam"/>
</dbReference>
<dbReference type="PANTHER" id="PTHR44147:SF2">
    <property type="entry name" value="DEHYDROGENASE_REDUCTASE SDR FAMILY MEMBER 1"/>
    <property type="match status" value="1"/>
</dbReference>
<dbReference type="Pfam" id="PF00106">
    <property type="entry name" value="adh_short"/>
    <property type="match status" value="1"/>
</dbReference>
<keyword evidence="2" id="KW-1185">Reference proteome</keyword>